<gene>
    <name evidence="1" type="ORF">AVDCRST_MAG72-2382</name>
</gene>
<organism evidence="1">
    <name type="scientific">uncultured Nocardioidaceae bacterium</name>
    <dbReference type="NCBI Taxonomy" id="253824"/>
    <lineage>
        <taxon>Bacteria</taxon>
        <taxon>Bacillati</taxon>
        <taxon>Actinomycetota</taxon>
        <taxon>Actinomycetes</taxon>
        <taxon>Propionibacteriales</taxon>
        <taxon>Nocardioidaceae</taxon>
        <taxon>environmental samples</taxon>
    </lineage>
</organism>
<dbReference type="Gene3D" id="3.30.2270.10">
    <property type="entry name" value="Folate-binding superfamily"/>
    <property type="match status" value="1"/>
</dbReference>
<dbReference type="Pfam" id="PF04267">
    <property type="entry name" value="SoxD"/>
    <property type="match status" value="1"/>
</dbReference>
<name>A0A6J4ML14_9ACTN</name>
<dbReference type="EMBL" id="CADCUJ010000101">
    <property type="protein sequence ID" value="CAA9362399.1"/>
    <property type="molecule type" value="Genomic_DNA"/>
</dbReference>
<reference evidence="1" key="1">
    <citation type="submission" date="2020-02" db="EMBL/GenBank/DDBJ databases">
        <authorList>
            <person name="Meier V. D."/>
        </authorList>
    </citation>
    <scope>NUCLEOTIDE SEQUENCE</scope>
    <source>
        <strain evidence="1">AVDCRST_MAG72</strain>
    </source>
</reference>
<dbReference type="GO" id="GO:0008115">
    <property type="term" value="F:sarcosine oxidase activity"/>
    <property type="evidence" value="ECO:0007669"/>
    <property type="project" value="InterPro"/>
</dbReference>
<accession>A0A6J4ML14</accession>
<dbReference type="InterPro" id="IPR038561">
    <property type="entry name" value="SoxD_sf"/>
</dbReference>
<sequence length="88" mass="10151">MILLPCPWCGPRDADEFGYAGEIRPRPDPSTTTPAEWRGYLYLRRNTAGWTRERWFHRMGCRRYLVLERDTTNNDVRPSTDASSGSGS</sequence>
<dbReference type="AlphaFoldDB" id="A0A6J4ML14"/>
<evidence type="ECO:0000313" key="1">
    <source>
        <dbReference type="EMBL" id="CAA9362399.1"/>
    </source>
</evidence>
<proteinExistence type="predicted"/>
<protein>
    <recommendedName>
        <fullName evidence="2">Sarcosine oxidase subunit delta</fullName>
    </recommendedName>
</protein>
<dbReference type="InterPro" id="IPR006279">
    <property type="entry name" value="SoxD"/>
</dbReference>
<evidence type="ECO:0008006" key="2">
    <source>
        <dbReference type="Google" id="ProtNLM"/>
    </source>
</evidence>
<dbReference type="GO" id="GO:0046653">
    <property type="term" value="P:tetrahydrofolate metabolic process"/>
    <property type="evidence" value="ECO:0007669"/>
    <property type="project" value="InterPro"/>
</dbReference>